<proteinExistence type="predicted"/>
<feature type="compositionally biased region" description="Basic and acidic residues" evidence="1">
    <location>
        <begin position="82"/>
        <end position="117"/>
    </location>
</feature>
<dbReference type="OrthoDB" id="3946700at2759"/>
<feature type="region of interest" description="Disordered" evidence="1">
    <location>
        <begin position="1"/>
        <end position="23"/>
    </location>
</feature>
<feature type="region of interest" description="Disordered" evidence="1">
    <location>
        <begin position="272"/>
        <end position="310"/>
    </location>
</feature>
<dbReference type="AlphaFoldDB" id="A0A9P8TTJ6"/>
<reference evidence="2" key="1">
    <citation type="submission" date="2021-08" db="EMBL/GenBank/DDBJ databases">
        <title>Chromosome-Level Trichoderma cornu-damae using Hi-C Data.</title>
        <authorList>
            <person name="Kim C.S."/>
        </authorList>
    </citation>
    <scope>NUCLEOTIDE SEQUENCE</scope>
    <source>
        <strain evidence="2">KA19-0412C</strain>
    </source>
</reference>
<protein>
    <submittedName>
        <fullName evidence="2">Uncharacterized protein</fullName>
    </submittedName>
</protein>
<evidence type="ECO:0000256" key="1">
    <source>
        <dbReference type="SAM" id="MobiDB-lite"/>
    </source>
</evidence>
<feature type="compositionally biased region" description="Basic and acidic residues" evidence="1">
    <location>
        <begin position="14"/>
        <end position="23"/>
    </location>
</feature>
<name>A0A9P8TTJ6_9HYPO</name>
<gene>
    <name evidence="2" type="ORF">Trco_006241</name>
</gene>
<accession>A0A9P8TTJ6</accession>
<feature type="compositionally biased region" description="Basic and acidic residues" evidence="1">
    <location>
        <begin position="394"/>
        <end position="408"/>
    </location>
</feature>
<feature type="compositionally biased region" description="Low complexity" evidence="1">
    <location>
        <begin position="283"/>
        <end position="300"/>
    </location>
</feature>
<dbReference type="EMBL" id="JAIWOZ010000005">
    <property type="protein sequence ID" value="KAH6604534.1"/>
    <property type="molecule type" value="Genomic_DNA"/>
</dbReference>
<feature type="region of interest" description="Disordered" evidence="1">
    <location>
        <begin position="349"/>
        <end position="425"/>
    </location>
</feature>
<dbReference type="Proteomes" id="UP000827724">
    <property type="component" value="Unassembled WGS sequence"/>
</dbReference>
<sequence length="461" mass="50841">MGLPLFVAPVETDLPSKDAPKRDILSPSRSAIRRSAQIETRERRNPNRRAAVRILAISPNAHISAATMRRQPPWAIGDANMDPERPRSEEPLSRPAREALRDVTTRADRPRRDRLEEQMSSIFGGTWRNIGSIPPRREEQGGPEGEEFGWWSPDLRPRARRARVVAPDSPRRNRSPHGRRSYYIGNRSPPFRPALDGPSRLQSESATSNDETAQPPAFAPFGPLRRNQSRVFRALLSRRSLANSRTLPRPLPVDGLGDRDRSLSPEVWDTLLSTLTPDPQPPSAGSSFASAAASQSAGPSNAPPSAPDLADETMDLACESGHENSDDEDAYYGYPGYHSIGRQVRSQLPHQPVPDYNLDGPSDGPHARRLEPSGSSNYPLLLSNGWTGRLSHAGSEDERGVDRLRPNREGSAGSGPGAHTGDEEWVGMQRIVRSLAAREDIPDEWWAEAGLNRTLPQDESN</sequence>
<organism evidence="2 3">
    <name type="scientific">Trichoderma cornu-damae</name>
    <dbReference type="NCBI Taxonomy" id="654480"/>
    <lineage>
        <taxon>Eukaryota</taxon>
        <taxon>Fungi</taxon>
        <taxon>Dikarya</taxon>
        <taxon>Ascomycota</taxon>
        <taxon>Pezizomycotina</taxon>
        <taxon>Sordariomycetes</taxon>
        <taxon>Hypocreomycetidae</taxon>
        <taxon>Hypocreales</taxon>
        <taxon>Hypocreaceae</taxon>
        <taxon>Trichoderma</taxon>
    </lineage>
</organism>
<feature type="compositionally biased region" description="Polar residues" evidence="1">
    <location>
        <begin position="200"/>
        <end position="212"/>
    </location>
</feature>
<comment type="caution">
    <text evidence="2">The sequence shown here is derived from an EMBL/GenBank/DDBJ whole genome shotgun (WGS) entry which is preliminary data.</text>
</comment>
<evidence type="ECO:0000313" key="2">
    <source>
        <dbReference type="EMBL" id="KAH6604534.1"/>
    </source>
</evidence>
<feature type="region of interest" description="Disordered" evidence="1">
    <location>
        <begin position="63"/>
        <end position="224"/>
    </location>
</feature>
<evidence type="ECO:0000313" key="3">
    <source>
        <dbReference type="Proteomes" id="UP000827724"/>
    </source>
</evidence>
<keyword evidence="3" id="KW-1185">Reference proteome</keyword>